<protein>
    <submittedName>
        <fullName evidence="9">Bursicon</fullName>
    </submittedName>
</protein>
<dbReference type="WBParaSite" id="L893_g33721.t1">
    <property type="protein sequence ID" value="L893_g33721.t1"/>
    <property type="gene ID" value="L893_g33721"/>
</dbReference>
<proteinExistence type="predicted"/>
<dbReference type="InterPro" id="IPR004133">
    <property type="entry name" value="DAN_dom"/>
</dbReference>
<dbReference type="InterPro" id="IPR029034">
    <property type="entry name" value="Cystine-knot_cytokine"/>
</dbReference>
<dbReference type="GO" id="GO:0048018">
    <property type="term" value="F:receptor ligand activity"/>
    <property type="evidence" value="ECO:0007669"/>
    <property type="project" value="TreeGrafter"/>
</dbReference>
<feature type="domain" description="CTCK" evidence="7">
    <location>
        <begin position="325"/>
        <end position="416"/>
    </location>
</feature>
<evidence type="ECO:0000259" key="7">
    <source>
        <dbReference type="PROSITE" id="PS01225"/>
    </source>
</evidence>
<evidence type="ECO:0000256" key="3">
    <source>
        <dbReference type="ARBA" id="ARBA00022729"/>
    </source>
</evidence>
<dbReference type="GO" id="GO:0005615">
    <property type="term" value="C:extracellular space"/>
    <property type="evidence" value="ECO:0007669"/>
    <property type="project" value="TreeGrafter"/>
</dbReference>
<comment type="subcellular location">
    <subcellularLocation>
        <location evidence="1">Secreted</location>
    </subcellularLocation>
</comment>
<evidence type="ECO:0000313" key="9">
    <source>
        <dbReference type="WBParaSite" id="L893_g33721.t1"/>
    </source>
</evidence>
<name>A0A1I8A7U4_9BILA</name>
<dbReference type="Gene3D" id="2.10.90.10">
    <property type="entry name" value="Cystine-knot cytokines"/>
    <property type="match status" value="1"/>
</dbReference>
<dbReference type="GO" id="GO:0038098">
    <property type="term" value="P:sequestering of BMP from receptor via BMP binding"/>
    <property type="evidence" value="ECO:0007669"/>
    <property type="project" value="TreeGrafter"/>
</dbReference>
<feature type="region of interest" description="Disordered" evidence="6">
    <location>
        <begin position="1"/>
        <end position="143"/>
    </location>
</feature>
<dbReference type="Proteomes" id="UP000095287">
    <property type="component" value="Unplaced"/>
</dbReference>
<dbReference type="GO" id="GO:0009887">
    <property type="term" value="P:animal organ morphogenesis"/>
    <property type="evidence" value="ECO:0007669"/>
    <property type="project" value="TreeGrafter"/>
</dbReference>
<reference evidence="9" key="1">
    <citation type="submission" date="2016-11" db="UniProtKB">
        <authorList>
            <consortium name="WormBaseParasite"/>
        </authorList>
    </citation>
    <scope>IDENTIFICATION</scope>
</reference>
<dbReference type="PANTHER" id="PTHR15283:SF4">
    <property type="entry name" value="BURSICON"/>
    <property type="match status" value="1"/>
</dbReference>
<sequence>MEPRYNNHGRGRISGDEGAAGYQRRRPALLPPLRSSSSPSRSLNNRRSVFAVRTERHQRLRPPAATTIAPSPPSPALHDCAPRAPRSPSTRRSSSPSDPEPDPLVASAPETTASAPFGPSEAPCAAPCSSSSDGCGGDDKKETMRAESRVCRRWSLARPMSSEPPEISALIPRRCTADDTMTGGQPASSRPSSCAPRIARIPPGGFARWLLLLALLALFTLSAPARAHQDGSANPYEYSLEPPANRSQNLTAIQILGRQAFDSLKAERVIEPPLDSQVQRKEKWVQRHRNRKEKNERRGRKKLKGEQKENFIATREQIPKLENTCVGVKITQRVRMAGCLSKVVHNRYCHGSCTSVFIPRLRAKKLKATFESCSACLPSDYDRVQVKLECPNRQDTPVLVRRVIKVKKCSCLSQCEIRNT</sequence>
<evidence type="ECO:0000256" key="6">
    <source>
        <dbReference type="SAM" id="MobiDB-lite"/>
    </source>
</evidence>
<dbReference type="PROSITE" id="PS01225">
    <property type="entry name" value="CTCK_2"/>
    <property type="match status" value="1"/>
</dbReference>
<dbReference type="Pfam" id="PF03045">
    <property type="entry name" value="DAN"/>
    <property type="match status" value="1"/>
</dbReference>
<feature type="compositionally biased region" description="Low complexity" evidence="6">
    <location>
        <begin position="186"/>
        <end position="196"/>
    </location>
</feature>
<keyword evidence="3" id="KW-0732">Signal</keyword>
<organism evidence="8 9">
    <name type="scientific">Steinernema glaseri</name>
    <dbReference type="NCBI Taxonomy" id="37863"/>
    <lineage>
        <taxon>Eukaryota</taxon>
        <taxon>Metazoa</taxon>
        <taxon>Ecdysozoa</taxon>
        <taxon>Nematoda</taxon>
        <taxon>Chromadorea</taxon>
        <taxon>Rhabditida</taxon>
        <taxon>Tylenchina</taxon>
        <taxon>Panagrolaimomorpha</taxon>
        <taxon>Strongyloidoidea</taxon>
        <taxon>Steinernematidae</taxon>
        <taxon>Steinernema</taxon>
    </lineage>
</organism>
<feature type="compositionally biased region" description="Low complexity" evidence="6">
    <location>
        <begin position="82"/>
        <end position="97"/>
    </location>
</feature>
<evidence type="ECO:0000256" key="1">
    <source>
        <dbReference type="ARBA" id="ARBA00004613"/>
    </source>
</evidence>
<accession>A0A1I8A7U4</accession>
<keyword evidence="2" id="KW-0964">Secreted</keyword>
<dbReference type="AlphaFoldDB" id="A0A1I8A7U4"/>
<keyword evidence="4" id="KW-1015">Disulfide bond</keyword>
<feature type="compositionally biased region" description="Low complexity" evidence="6">
    <location>
        <begin position="31"/>
        <end position="48"/>
    </location>
</feature>
<feature type="region of interest" description="Disordered" evidence="6">
    <location>
        <begin position="277"/>
        <end position="307"/>
    </location>
</feature>
<feature type="compositionally biased region" description="Low complexity" evidence="6">
    <location>
        <begin position="119"/>
        <end position="133"/>
    </location>
</feature>
<evidence type="ECO:0000256" key="4">
    <source>
        <dbReference type="ARBA" id="ARBA00023157"/>
    </source>
</evidence>
<evidence type="ECO:0000313" key="8">
    <source>
        <dbReference type="Proteomes" id="UP000095287"/>
    </source>
</evidence>
<dbReference type="GO" id="GO:0036122">
    <property type="term" value="F:BMP binding"/>
    <property type="evidence" value="ECO:0007669"/>
    <property type="project" value="TreeGrafter"/>
</dbReference>
<dbReference type="InterPro" id="IPR006207">
    <property type="entry name" value="Cys_knot_C"/>
</dbReference>
<feature type="region of interest" description="Disordered" evidence="6">
    <location>
        <begin position="177"/>
        <end position="196"/>
    </location>
</feature>
<dbReference type="PANTHER" id="PTHR15283">
    <property type="entry name" value="GREMLIN 1"/>
    <property type="match status" value="1"/>
</dbReference>
<evidence type="ECO:0000256" key="5">
    <source>
        <dbReference type="PROSITE-ProRule" id="PRU00039"/>
    </source>
</evidence>
<evidence type="ECO:0000256" key="2">
    <source>
        <dbReference type="ARBA" id="ARBA00022525"/>
    </source>
</evidence>
<keyword evidence="8" id="KW-1185">Reference proteome</keyword>
<feature type="compositionally biased region" description="Basic residues" evidence="6">
    <location>
        <begin position="286"/>
        <end position="303"/>
    </location>
</feature>
<dbReference type="SMART" id="SM00041">
    <property type="entry name" value="CT"/>
    <property type="match status" value="1"/>
</dbReference>
<comment type="caution">
    <text evidence="5">Lacks conserved residue(s) required for the propagation of feature annotation.</text>
</comment>